<dbReference type="InterPro" id="IPR029024">
    <property type="entry name" value="TerB-like"/>
</dbReference>
<sequence length="253" mass="29071">MKLRELLNRAVKPILNERFGDLALSVPEFDDDENEESSDAVDELGSLSGLGLVIEYENSKGEKSQRVITCRQLSVEAEKHYLKAYCHHRKALRTFRLDRVVDIFDPTTGESLSPVQAFFAQYSPDKVTRSGLSWGMSVGRRADLIAVLNALVFLARCDREFHPSEMSCLEKALTNFWIRLEVPGDPDFDDILAYSRRLSPDGETFWLALHRFKEDSILESVFRRHAQMLIEADGVIREEEAYWSLEIDQFFSE</sequence>
<proteinExistence type="predicted"/>
<gene>
    <name evidence="2" type="ordered locus">ELI_07220</name>
</gene>
<evidence type="ECO:0000313" key="2">
    <source>
        <dbReference type="EMBL" id="ABC63536.1"/>
    </source>
</evidence>
<evidence type="ECO:0000259" key="1">
    <source>
        <dbReference type="Pfam" id="PF13280"/>
    </source>
</evidence>
<name>Q2N9V5_ERYLH</name>
<dbReference type="OrthoDB" id="7173212at2"/>
<evidence type="ECO:0000313" key="3">
    <source>
        <dbReference type="Proteomes" id="UP000008808"/>
    </source>
</evidence>
<dbReference type="AlphaFoldDB" id="Q2N9V5"/>
<protein>
    <recommendedName>
        <fullName evidence="1">WYL domain-containing protein</fullName>
    </recommendedName>
</protein>
<dbReference type="PROSITE" id="PS52050">
    <property type="entry name" value="WYL"/>
    <property type="match status" value="1"/>
</dbReference>
<keyword evidence="3" id="KW-1185">Reference proteome</keyword>
<dbReference type="STRING" id="314225.ELI_07220"/>
<dbReference type="eggNOG" id="COG2378">
    <property type="taxonomic scope" value="Bacteria"/>
</dbReference>
<organism evidence="2 3">
    <name type="scientific">Erythrobacter litoralis (strain HTCC2594)</name>
    <dbReference type="NCBI Taxonomy" id="314225"/>
    <lineage>
        <taxon>Bacteria</taxon>
        <taxon>Pseudomonadati</taxon>
        <taxon>Pseudomonadota</taxon>
        <taxon>Alphaproteobacteria</taxon>
        <taxon>Sphingomonadales</taxon>
        <taxon>Erythrobacteraceae</taxon>
        <taxon>Erythrobacter/Porphyrobacter group</taxon>
        <taxon>Erythrobacter</taxon>
    </lineage>
</organism>
<reference evidence="3" key="1">
    <citation type="journal article" date="2009" name="J. Bacteriol.">
        <title>Complete genome sequence of Erythrobacter litoralis HTCC2594.</title>
        <authorList>
            <person name="Oh H.M."/>
            <person name="Giovannoni S.J."/>
            <person name="Ferriera S."/>
            <person name="Johnson J."/>
            <person name="Cho J.C."/>
        </authorList>
    </citation>
    <scope>NUCLEOTIDE SEQUENCE [LARGE SCALE GENOMIC DNA]</scope>
    <source>
        <strain evidence="3">HTCC2594</strain>
    </source>
</reference>
<dbReference type="EMBL" id="CP000157">
    <property type="protein sequence ID" value="ABC63536.1"/>
    <property type="molecule type" value="Genomic_DNA"/>
</dbReference>
<feature type="domain" description="WYL" evidence="1">
    <location>
        <begin position="52"/>
        <end position="103"/>
    </location>
</feature>
<dbReference type="Pfam" id="PF13280">
    <property type="entry name" value="WYL"/>
    <property type="match status" value="1"/>
</dbReference>
<dbReference type="RefSeq" id="WP_011414372.1">
    <property type="nucleotide sequence ID" value="NC_007722.1"/>
</dbReference>
<dbReference type="InterPro" id="IPR026881">
    <property type="entry name" value="WYL_dom"/>
</dbReference>
<dbReference type="HOGENOM" id="CLU_1097279_0_0_5"/>
<dbReference type="Proteomes" id="UP000008808">
    <property type="component" value="Chromosome"/>
</dbReference>
<accession>Q2N9V5</accession>
<dbReference type="KEGG" id="eli:ELI_07220"/>
<dbReference type="SUPFAM" id="SSF158682">
    <property type="entry name" value="TerB-like"/>
    <property type="match status" value="1"/>
</dbReference>